<organism evidence="11 12">
    <name type="scientific">Candidatus Faecousia excrementigallinarum</name>
    <dbReference type="NCBI Taxonomy" id="2840806"/>
    <lineage>
        <taxon>Bacteria</taxon>
        <taxon>Bacillati</taxon>
        <taxon>Bacillota</taxon>
        <taxon>Clostridia</taxon>
        <taxon>Eubacteriales</taxon>
        <taxon>Oscillospiraceae</taxon>
        <taxon>Faecousia</taxon>
    </lineage>
</organism>
<accession>A0A9D0Z2Z2</accession>
<evidence type="ECO:0000256" key="8">
    <source>
        <dbReference type="SAM" id="Coils"/>
    </source>
</evidence>
<dbReference type="CDD" id="cd00082">
    <property type="entry name" value="HisKA"/>
    <property type="match status" value="1"/>
</dbReference>
<reference evidence="11" key="1">
    <citation type="submission" date="2020-10" db="EMBL/GenBank/DDBJ databases">
        <authorList>
            <person name="Gilroy R."/>
        </authorList>
    </citation>
    <scope>NUCLEOTIDE SEQUENCE</scope>
    <source>
        <strain evidence="11">13361</strain>
    </source>
</reference>
<feature type="domain" description="Histidine kinase" evidence="10">
    <location>
        <begin position="313"/>
        <end position="531"/>
    </location>
</feature>
<dbReference type="GO" id="GO:0016036">
    <property type="term" value="P:cellular response to phosphate starvation"/>
    <property type="evidence" value="ECO:0007669"/>
    <property type="project" value="TreeGrafter"/>
</dbReference>
<evidence type="ECO:0000313" key="11">
    <source>
        <dbReference type="EMBL" id="HIQ66990.1"/>
    </source>
</evidence>
<keyword evidence="9" id="KW-0812">Transmembrane</keyword>
<dbReference type="InterPro" id="IPR003594">
    <property type="entry name" value="HATPase_dom"/>
</dbReference>
<evidence type="ECO:0000256" key="7">
    <source>
        <dbReference type="ARBA" id="ARBA00023012"/>
    </source>
</evidence>
<reference evidence="11" key="2">
    <citation type="journal article" date="2021" name="PeerJ">
        <title>Extensive microbial diversity within the chicken gut microbiome revealed by metagenomics and culture.</title>
        <authorList>
            <person name="Gilroy R."/>
            <person name="Ravi A."/>
            <person name="Getino M."/>
            <person name="Pursley I."/>
            <person name="Horton D.L."/>
            <person name="Alikhan N.F."/>
            <person name="Baker D."/>
            <person name="Gharbi K."/>
            <person name="Hall N."/>
            <person name="Watson M."/>
            <person name="Adriaenssens E.M."/>
            <person name="Foster-Nyarko E."/>
            <person name="Jarju S."/>
            <person name="Secka A."/>
            <person name="Antonio M."/>
            <person name="Oren A."/>
            <person name="Chaudhuri R.R."/>
            <person name="La Ragione R."/>
            <person name="Hildebrand F."/>
            <person name="Pallen M.J."/>
        </authorList>
    </citation>
    <scope>NUCLEOTIDE SEQUENCE</scope>
    <source>
        <strain evidence="11">13361</strain>
    </source>
</reference>
<dbReference type="SUPFAM" id="SSF55874">
    <property type="entry name" value="ATPase domain of HSP90 chaperone/DNA topoisomerase II/histidine kinase"/>
    <property type="match status" value="1"/>
</dbReference>
<keyword evidence="5" id="KW-0808">Transferase</keyword>
<comment type="subcellular location">
    <subcellularLocation>
        <location evidence="2">Membrane</location>
    </subcellularLocation>
</comment>
<sequence length="533" mass="60900">MKRINRRQRSLIFSCAVYFALFAGLIVLIYSGFQHLANQRIGESVFTMEDLLSYEDQLIQEDYSRLPVGNSKNSAMIIFDENGIIQYASNQTIRELVFFEDLDMLGDYHTGSFFNVFQDTLADGSVQYTVYLNSYDMTGEDLVPKILDYCILDGDLRIVDGPLFPDRSSLTQREFELLNGISRTNSLLEKYVYENADGEERILAFLSTNVSERQYNEIIRWANAVWMIGIPCVLLAVIGFTVLFYYKIKRRISPLNQTIQSYEKGKAMEISPGAVPSEFYEVVCNFRSLLSKLEKTREEKEALDREKQKLIVDISHDLKTPLTVIQGYAKALSDQRVPPEKQGQYIAAIYQKSRMATDMVNDLFLLTQMEHPDYPLQLEETDFCEFVKSFFAEKYMELTEGGFGLSVDIPEAPKMLPIDRKLMRRLLENLLSNAMKYNPPGTTLYVAMGQENQGVALTVADDGAGIPEEIARTLFQPFVTGNRARTTGKGTGLGLSIAQKIVQMHRGEMSLIRPPHKPYKTEFRIWIPLQREI</sequence>
<evidence type="ECO:0000256" key="4">
    <source>
        <dbReference type="ARBA" id="ARBA00022553"/>
    </source>
</evidence>
<keyword evidence="9" id="KW-0472">Membrane</keyword>
<dbReference type="Pfam" id="PF00512">
    <property type="entry name" value="HisKA"/>
    <property type="match status" value="1"/>
</dbReference>
<proteinExistence type="predicted"/>
<protein>
    <recommendedName>
        <fullName evidence="3">histidine kinase</fullName>
        <ecNumber evidence="3">2.7.13.3</ecNumber>
    </recommendedName>
</protein>
<feature type="coiled-coil region" evidence="8">
    <location>
        <begin position="286"/>
        <end position="313"/>
    </location>
</feature>
<dbReference type="InterPro" id="IPR050351">
    <property type="entry name" value="BphY/WalK/GraS-like"/>
</dbReference>
<dbReference type="CDD" id="cd00075">
    <property type="entry name" value="HATPase"/>
    <property type="match status" value="1"/>
</dbReference>
<dbReference type="SMART" id="SM00387">
    <property type="entry name" value="HATPase_c"/>
    <property type="match status" value="1"/>
</dbReference>
<evidence type="ECO:0000259" key="10">
    <source>
        <dbReference type="PROSITE" id="PS50109"/>
    </source>
</evidence>
<comment type="catalytic activity">
    <reaction evidence="1">
        <text>ATP + protein L-histidine = ADP + protein N-phospho-L-histidine.</text>
        <dbReference type="EC" id="2.7.13.3"/>
    </reaction>
</comment>
<evidence type="ECO:0000313" key="12">
    <source>
        <dbReference type="Proteomes" id="UP000886796"/>
    </source>
</evidence>
<dbReference type="InterPro" id="IPR004358">
    <property type="entry name" value="Sig_transdc_His_kin-like_C"/>
</dbReference>
<keyword evidence="4" id="KW-0597">Phosphoprotein</keyword>
<dbReference type="PANTHER" id="PTHR45453">
    <property type="entry name" value="PHOSPHATE REGULON SENSOR PROTEIN PHOR"/>
    <property type="match status" value="1"/>
</dbReference>
<evidence type="ECO:0000256" key="1">
    <source>
        <dbReference type="ARBA" id="ARBA00000085"/>
    </source>
</evidence>
<keyword evidence="6 11" id="KW-0418">Kinase</keyword>
<evidence type="ECO:0000256" key="6">
    <source>
        <dbReference type="ARBA" id="ARBA00022777"/>
    </source>
</evidence>
<evidence type="ECO:0000256" key="5">
    <source>
        <dbReference type="ARBA" id="ARBA00022679"/>
    </source>
</evidence>
<dbReference type="GO" id="GO:0005886">
    <property type="term" value="C:plasma membrane"/>
    <property type="evidence" value="ECO:0007669"/>
    <property type="project" value="TreeGrafter"/>
</dbReference>
<dbReference type="Pfam" id="PF02518">
    <property type="entry name" value="HATPase_c"/>
    <property type="match status" value="1"/>
</dbReference>
<evidence type="ECO:0000256" key="9">
    <source>
        <dbReference type="SAM" id="Phobius"/>
    </source>
</evidence>
<dbReference type="InterPro" id="IPR003661">
    <property type="entry name" value="HisK_dim/P_dom"/>
</dbReference>
<gene>
    <name evidence="11" type="ORF">IAB74_00565</name>
</gene>
<dbReference type="PRINTS" id="PR00344">
    <property type="entry name" value="BCTRLSENSOR"/>
</dbReference>
<dbReference type="SMART" id="SM00388">
    <property type="entry name" value="HisKA"/>
    <property type="match status" value="1"/>
</dbReference>
<dbReference type="AlphaFoldDB" id="A0A9D0Z2Z2"/>
<dbReference type="InterPro" id="IPR036890">
    <property type="entry name" value="HATPase_C_sf"/>
</dbReference>
<name>A0A9D0Z2Z2_9FIRM</name>
<evidence type="ECO:0000256" key="3">
    <source>
        <dbReference type="ARBA" id="ARBA00012438"/>
    </source>
</evidence>
<dbReference type="GO" id="GO:0000155">
    <property type="term" value="F:phosphorelay sensor kinase activity"/>
    <property type="evidence" value="ECO:0007669"/>
    <property type="project" value="InterPro"/>
</dbReference>
<dbReference type="Gene3D" id="3.30.565.10">
    <property type="entry name" value="Histidine kinase-like ATPase, C-terminal domain"/>
    <property type="match status" value="1"/>
</dbReference>
<feature type="transmembrane region" description="Helical" evidence="9">
    <location>
        <begin position="224"/>
        <end position="246"/>
    </location>
</feature>
<dbReference type="Gene3D" id="1.10.287.130">
    <property type="match status" value="1"/>
</dbReference>
<keyword evidence="8" id="KW-0175">Coiled coil</keyword>
<dbReference type="InterPro" id="IPR005467">
    <property type="entry name" value="His_kinase_dom"/>
</dbReference>
<evidence type="ECO:0000256" key="2">
    <source>
        <dbReference type="ARBA" id="ARBA00004370"/>
    </source>
</evidence>
<dbReference type="GO" id="GO:0004721">
    <property type="term" value="F:phosphoprotein phosphatase activity"/>
    <property type="evidence" value="ECO:0007669"/>
    <property type="project" value="TreeGrafter"/>
</dbReference>
<keyword evidence="7" id="KW-0902">Two-component regulatory system</keyword>
<dbReference type="Proteomes" id="UP000886796">
    <property type="component" value="Unassembled WGS sequence"/>
</dbReference>
<dbReference type="PROSITE" id="PS50109">
    <property type="entry name" value="HIS_KIN"/>
    <property type="match status" value="1"/>
</dbReference>
<dbReference type="PANTHER" id="PTHR45453:SF1">
    <property type="entry name" value="PHOSPHATE REGULON SENSOR PROTEIN PHOR"/>
    <property type="match status" value="1"/>
</dbReference>
<dbReference type="EC" id="2.7.13.3" evidence="3"/>
<dbReference type="InterPro" id="IPR036097">
    <property type="entry name" value="HisK_dim/P_sf"/>
</dbReference>
<comment type="caution">
    <text evidence="11">The sequence shown here is derived from an EMBL/GenBank/DDBJ whole genome shotgun (WGS) entry which is preliminary data.</text>
</comment>
<dbReference type="EMBL" id="DVFK01000009">
    <property type="protein sequence ID" value="HIQ66990.1"/>
    <property type="molecule type" value="Genomic_DNA"/>
</dbReference>
<keyword evidence="9" id="KW-1133">Transmembrane helix</keyword>
<dbReference type="SUPFAM" id="SSF47384">
    <property type="entry name" value="Homodimeric domain of signal transducing histidine kinase"/>
    <property type="match status" value="1"/>
</dbReference>
<feature type="transmembrane region" description="Helical" evidence="9">
    <location>
        <begin position="12"/>
        <end position="33"/>
    </location>
</feature>